<gene>
    <name evidence="5" type="ORF">IPJ89_00325</name>
</gene>
<dbReference type="InterPro" id="IPR014717">
    <property type="entry name" value="Transl_elong_EF1B/ribsomal_bS6"/>
</dbReference>
<evidence type="ECO:0000259" key="4">
    <source>
        <dbReference type="SMART" id="SM00888"/>
    </source>
</evidence>
<keyword evidence="3" id="KW-0648">Protein biosynthesis</keyword>
<evidence type="ECO:0000256" key="2">
    <source>
        <dbReference type="ARBA" id="ARBA00022768"/>
    </source>
</evidence>
<sequence>MGKIIVIYKVNPKDMEDLETTKNALRTAKNGECRDVQEAPIGFGIVVLKVAYTIPEKVDGVLDALTKEIESMPSVDSVEVEGMTLL</sequence>
<evidence type="ECO:0000256" key="1">
    <source>
        <dbReference type="ARBA" id="ARBA00007411"/>
    </source>
</evidence>
<dbReference type="InterPro" id="IPR014038">
    <property type="entry name" value="EF1B_bsu/dsu_GNE"/>
</dbReference>
<organism evidence="5">
    <name type="scientific">Candidatus Iainarchaeum sp</name>
    <dbReference type="NCBI Taxonomy" id="3101447"/>
    <lineage>
        <taxon>Archaea</taxon>
        <taxon>Candidatus Iainarchaeota</taxon>
        <taxon>Candidatus Iainarchaeia</taxon>
        <taxon>Candidatus Iainarchaeales</taxon>
        <taxon>Candidatus Iainarchaeaceae</taxon>
        <taxon>Candidatus Iainarchaeum</taxon>
    </lineage>
</organism>
<dbReference type="GO" id="GO:0003746">
    <property type="term" value="F:translation elongation factor activity"/>
    <property type="evidence" value="ECO:0007669"/>
    <property type="project" value="UniProtKB-KW"/>
</dbReference>
<feature type="domain" description="Translation elongation factor EF1B beta/delta subunit guanine nucleotide exchange" evidence="4">
    <location>
        <begin position="3"/>
        <end position="86"/>
    </location>
</feature>
<name>A0A7T9DJW6_9ARCH</name>
<proteinExistence type="inferred from homology"/>
<comment type="similarity">
    <text evidence="1">Belongs to the EF-1-beta/EF-1-delta family.</text>
</comment>
<reference evidence="5" key="1">
    <citation type="submission" date="2020-11" db="EMBL/GenBank/DDBJ databases">
        <title>Connecting structure to function with the recovery of over 1000 high-quality activated sludge metagenome-assembled genomes encoding full-length rRNA genes using long-read sequencing.</title>
        <authorList>
            <person name="Singleton C.M."/>
            <person name="Petriglieri F."/>
            <person name="Kristensen J.M."/>
            <person name="Kirkegaard R.H."/>
            <person name="Michaelsen T.Y."/>
            <person name="Andersen M.H."/>
            <person name="Karst S.M."/>
            <person name="Dueholm M.S."/>
            <person name="Nielsen P.H."/>
            <person name="Albertsen M."/>
        </authorList>
    </citation>
    <scope>NUCLEOTIDE SEQUENCE</scope>
    <source>
        <strain evidence="5">Fred_18-Q3-R57-64_BAT3C.431</strain>
    </source>
</reference>
<dbReference type="Gene3D" id="3.30.70.60">
    <property type="match status" value="1"/>
</dbReference>
<protein>
    <recommendedName>
        <fullName evidence="4">Translation elongation factor EF1B beta/delta subunit guanine nucleotide exchange domain-containing protein</fullName>
    </recommendedName>
</protein>
<dbReference type="SMART" id="SM00888">
    <property type="entry name" value="EF1_GNE"/>
    <property type="match status" value="1"/>
</dbReference>
<dbReference type="SUPFAM" id="SSF54984">
    <property type="entry name" value="eEF-1beta-like"/>
    <property type="match status" value="1"/>
</dbReference>
<evidence type="ECO:0000313" key="5">
    <source>
        <dbReference type="EMBL" id="QQR92679.1"/>
    </source>
</evidence>
<dbReference type="AlphaFoldDB" id="A0A7T9DJW6"/>
<dbReference type="Pfam" id="PF00736">
    <property type="entry name" value="EF1_GNE"/>
    <property type="match status" value="1"/>
</dbReference>
<dbReference type="EMBL" id="CP064981">
    <property type="protein sequence ID" value="QQR92679.1"/>
    <property type="molecule type" value="Genomic_DNA"/>
</dbReference>
<dbReference type="InterPro" id="IPR036219">
    <property type="entry name" value="eEF-1beta-like_sf"/>
</dbReference>
<dbReference type="Proteomes" id="UP000596004">
    <property type="component" value="Chromosome"/>
</dbReference>
<accession>A0A7T9DJW6</accession>
<keyword evidence="2" id="KW-0251">Elongation factor</keyword>
<evidence type="ECO:0000256" key="3">
    <source>
        <dbReference type="ARBA" id="ARBA00022917"/>
    </source>
</evidence>